<dbReference type="PANTHER" id="PTHR10974">
    <property type="entry name" value="FI08016P-RELATED"/>
    <property type="match status" value="1"/>
</dbReference>
<evidence type="ECO:0000313" key="1">
    <source>
        <dbReference type="EMBL" id="KAH7987130.1"/>
    </source>
</evidence>
<reference evidence="1" key="1">
    <citation type="journal article" date="2020" name="Cell">
        <title>Large-Scale Comparative Analyses of Tick Genomes Elucidate Their Genetic Diversity and Vector Capacities.</title>
        <authorList>
            <consortium name="Tick Genome and Microbiome Consortium (TIGMIC)"/>
            <person name="Jia N."/>
            <person name="Wang J."/>
            <person name="Shi W."/>
            <person name="Du L."/>
            <person name="Sun Y."/>
            <person name="Zhan W."/>
            <person name="Jiang J.F."/>
            <person name="Wang Q."/>
            <person name="Zhang B."/>
            <person name="Ji P."/>
            <person name="Bell-Sakyi L."/>
            <person name="Cui X.M."/>
            <person name="Yuan T.T."/>
            <person name="Jiang B.G."/>
            <person name="Yang W.F."/>
            <person name="Lam T.T."/>
            <person name="Chang Q.C."/>
            <person name="Ding S.J."/>
            <person name="Wang X.J."/>
            <person name="Zhu J.G."/>
            <person name="Ruan X.D."/>
            <person name="Zhao L."/>
            <person name="Wei J.T."/>
            <person name="Ye R.Z."/>
            <person name="Que T.C."/>
            <person name="Du C.H."/>
            <person name="Zhou Y.H."/>
            <person name="Cheng J.X."/>
            <person name="Dai P.F."/>
            <person name="Guo W.B."/>
            <person name="Han X.H."/>
            <person name="Huang E.J."/>
            <person name="Li L.F."/>
            <person name="Wei W."/>
            <person name="Gao Y.C."/>
            <person name="Liu J.Z."/>
            <person name="Shao H.Z."/>
            <person name="Wang X."/>
            <person name="Wang C.C."/>
            <person name="Yang T.C."/>
            <person name="Huo Q.B."/>
            <person name="Li W."/>
            <person name="Chen H.Y."/>
            <person name="Chen S.E."/>
            <person name="Zhou L.G."/>
            <person name="Ni X.B."/>
            <person name="Tian J.H."/>
            <person name="Sheng Y."/>
            <person name="Liu T."/>
            <person name="Pan Y.S."/>
            <person name="Xia L.Y."/>
            <person name="Li J."/>
            <person name="Zhao F."/>
            <person name="Cao W.C."/>
        </authorList>
    </citation>
    <scope>NUCLEOTIDE SEQUENCE</scope>
    <source>
        <strain evidence="1">Rmic-2018</strain>
    </source>
</reference>
<proteinExistence type="predicted"/>
<evidence type="ECO:0000313" key="2">
    <source>
        <dbReference type="Proteomes" id="UP000821866"/>
    </source>
</evidence>
<protein>
    <submittedName>
        <fullName evidence="1">Uncharacterized protein</fullName>
    </submittedName>
</protein>
<dbReference type="GO" id="GO:0005615">
    <property type="term" value="C:extracellular space"/>
    <property type="evidence" value="ECO:0007669"/>
    <property type="project" value="TreeGrafter"/>
</dbReference>
<sequence>MLRVLEMRAMFYVKAPSSQSWKVIAIACPTCVCVFLYFEVKLIRAYLNWIQPIGRLLDTPSCTMLLYSSFHRTIRRANETDTSLDWRCPGRRATVIYRRGSVLYLNTSHLVSYYGSAAAKDVVCTYREVMRNQSFGVRHDGGYSLGPARGLVFGTTLTEEFVAVTCVVGAETLFTDYFLIPQKKKVVTKEHRIRGERPVNVLVLGIDSTSRLNFDRHMKRTRKLLTKELLAFEFVGYNKVVGSKPGCGGCILYGGGDAVGPCAQIWVHVKEPQVAEISGDLHYDVSRNQMVVFGR</sequence>
<dbReference type="Pfam" id="PF02995">
    <property type="entry name" value="DUF229"/>
    <property type="match status" value="1"/>
</dbReference>
<dbReference type="EMBL" id="JABSTU010000729">
    <property type="protein sequence ID" value="KAH7987130.1"/>
    <property type="molecule type" value="Genomic_DNA"/>
</dbReference>
<dbReference type="PANTHER" id="PTHR10974:SF1">
    <property type="entry name" value="FI08016P-RELATED"/>
    <property type="match status" value="1"/>
</dbReference>
<keyword evidence="2" id="KW-1185">Reference proteome</keyword>
<gene>
    <name evidence="1" type="ORF">HPB51_026545</name>
</gene>
<dbReference type="AlphaFoldDB" id="A0A9J6D2B2"/>
<reference evidence="1" key="2">
    <citation type="submission" date="2021-09" db="EMBL/GenBank/DDBJ databases">
        <authorList>
            <person name="Jia N."/>
            <person name="Wang J."/>
            <person name="Shi W."/>
            <person name="Du L."/>
            <person name="Sun Y."/>
            <person name="Zhan W."/>
            <person name="Jiang J."/>
            <person name="Wang Q."/>
            <person name="Zhang B."/>
            <person name="Ji P."/>
            <person name="Sakyi L.B."/>
            <person name="Cui X."/>
            <person name="Yuan T."/>
            <person name="Jiang B."/>
            <person name="Yang W."/>
            <person name="Lam T.T.-Y."/>
            <person name="Chang Q."/>
            <person name="Ding S."/>
            <person name="Wang X."/>
            <person name="Zhu J."/>
            <person name="Ruan X."/>
            <person name="Zhao L."/>
            <person name="Wei J."/>
            <person name="Que T."/>
            <person name="Du C."/>
            <person name="Cheng J."/>
            <person name="Dai P."/>
            <person name="Han X."/>
            <person name="Huang E."/>
            <person name="Gao Y."/>
            <person name="Liu J."/>
            <person name="Shao H."/>
            <person name="Ye R."/>
            <person name="Li L."/>
            <person name="Wei W."/>
            <person name="Wang X."/>
            <person name="Wang C."/>
            <person name="Huo Q."/>
            <person name="Li W."/>
            <person name="Guo W."/>
            <person name="Chen H."/>
            <person name="Chen S."/>
            <person name="Zhou L."/>
            <person name="Zhou L."/>
            <person name="Ni X."/>
            <person name="Tian J."/>
            <person name="Zhou Y."/>
            <person name="Sheng Y."/>
            <person name="Liu T."/>
            <person name="Pan Y."/>
            <person name="Xia L."/>
            <person name="Li J."/>
            <person name="Zhao F."/>
            <person name="Cao W."/>
        </authorList>
    </citation>
    <scope>NUCLEOTIDE SEQUENCE</scope>
    <source>
        <strain evidence="1">Rmic-2018</strain>
        <tissue evidence="1">Larvae</tissue>
    </source>
</reference>
<dbReference type="InterPro" id="IPR004245">
    <property type="entry name" value="DUF229"/>
</dbReference>
<organism evidence="1 2">
    <name type="scientific">Rhipicephalus microplus</name>
    <name type="common">Cattle tick</name>
    <name type="synonym">Boophilus microplus</name>
    <dbReference type="NCBI Taxonomy" id="6941"/>
    <lineage>
        <taxon>Eukaryota</taxon>
        <taxon>Metazoa</taxon>
        <taxon>Ecdysozoa</taxon>
        <taxon>Arthropoda</taxon>
        <taxon>Chelicerata</taxon>
        <taxon>Arachnida</taxon>
        <taxon>Acari</taxon>
        <taxon>Parasitiformes</taxon>
        <taxon>Ixodida</taxon>
        <taxon>Ixodoidea</taxon>
        <taxon>Ixodidae</taxon>
        <taxon>Rhipicephalinae</taxon>
        <taxon>Rhipicephalus</taxon>
        <taxon>Boophilus</taxon>
    </lineage>
</organism>
<dbReference type="Proteomes" id="UP000821866">
    <property type="component" value="Unassembled WGS sequence"/>
</dbReference>
<accession>A0A9J6D2B2</accession>
<comment type="caution">
    <text evidence="1">The sequence shown here is derived from an EMBL/GenBank/DDBJ whole genome shotgun (WGS) entry which is preliminary data.</text>
</comment>
<dbReference type="VEuPathDB" id="VectorBase:LOC119183989"/>
<name>A0A9J6D2B2_RHIMP</name>